<feature type="compositionally biased region" description="Basic residues" evidence="11">
    <location>
        <begin position="1896"/>
        <end position="1905"/>
    </location>
</feature>
<dbReference type="PANTHER" id="PTHR10877:SF150">
    <property type="entry name" value="REJ DOMAIN-CONTAINING PROTEIN"/>
    <property type="match status" value="1"/>
</dbReference>
<feature type="transmembrane region" description="Helical" evidence="12">
    <location>
        <begin position="1398"/>
        <end position="1420"/>
    </location>
</feature>
<dbReference type="GO" id="GO:0005262">
    <property type="term" value="F:calcium channel activity"/>
    <property type="evidence" value="ECO:0007669"/>
    <property type="project" value="TreeGrafter"/>
</dbReference>
<evidence type="ECO:0000256" key="5">
    <source>
        <dbReference type="ARBA" id="ARBA00022989"/>
    </source>
</evidence>
<feature type="compositionally biased region" description="Basic and acidic residues" evidence="11">
    <location>
        <begin position="1866"/>
        <end position="1880"/>
    </location>
</feature>
<feature type="transmembrane region" description="Helical" evidence="12">
    <location>
        <begin position="736"/>
        <end position="758"/>
    </location>
</feature>
<feature type="transmembrane region" description="Helical" evidence="12">
    <location>
        <begin position="935"/>
        <end position="955"/>
    </location>
</feature>
<feature type="transmembrane region" description="Helical" evidence="12">
    <location>
        <begin position="1296"/>
        <end position="1317"/>
    </location>
</feature>
<feature type="transmembrane region" description="Helical" evidence="12">
    <location>
        <begin position="1337"/>
        <end position="1360"/>
    </location>
</feature>
<dbReference type="GO" id="GO:0005509">
    <property type="term" value="F:calcium ion binding"/>
    <property type="evidence" value="ECO:0007669"/>
    <property type="project" value="InterPro"/>
</dbReference>
<feature type="region of interest" description="Disordered" evidence="11">
    <location>
        <begin position="1699"/>
        <end position="1954"/>
    </location>
</feature>
<keyword evidence="5 12" id="KW-1133">Transmembrane helix</keyword>
<evidence type="ECO:0000259" key="14">
    <source>
        <dbReference type="PROSITE" id="PS50221"/>
    </source>
</evidence>
<evidence type="ECO:0008006" key="17">
    <source>
        <dbReference type="Google" id="ProtNLM"/>
    </source>
</evidence>
<sequence length="1954" mass="219797">MIARMCPQAVFKGYRSTPLDSSNLVIKPLKLKGGWGYKFTVFGKSGGSRGQLHSPKKLLLNAVVNSAKVSKDTSLSDLTQVAETVDSVTSNPNQNTDKVVEQLSNFCDDAGNAILAQATGNNRAPSENIEGAAGAVFKSAVNVFKTVSQESDEQSSEKSTATNKKVLGTVNKLSEALLASKVPGEEKTTLNTPSLSLGVSRENVADIGNKPIEIDGGKVDIPNNTTFGNGTVDLEIMLSTINLNLGGKGLVNNSKFMSFTIYDSNANNSREEYSVKGLEKGKEIRIMVPRANSDIDQRVAGGKLHSDKFTVHEFGIHDNKSAVTIEVTTTLPIDVVLYLKIGSEPKPSQGVYDFNVTLSPVELRQGSANSSNSTSAETYEWFLSNDDLNKTAAGTYFAKVRYQKPMNYSLTEEEVEYNFSVYTSLCSYFDEKNNRWTTEGVKVGPKTSRRSTECLTNHLTTFASDFFVPPNKINFNELSVEKLLQSPHALIAVCIVLGLYLLCLIPARRSDKNDALKAGVTPLPDNDSRDTYCYEIQVHTGFVRGAGSSAEVSIVLTGALGDSEPRVLKDPKRKILKTGAVDAFLLTVPQSLGNLNQIRVWHNNGGRYPSWNLLRVMIQDIQTDQRWWFVCDDWLAVDEGDGKIERNLYPASKKDLTKFNVLFTSEVRKNLTDGHIWFSVVTRPSRSTFTRVQRLTCCLSILLCTMVANAMFYRVGENETPKNAIKIMGFSFSIRQVSIGILSSLVVFPANLIIVTIFRKAKPKENRYTVKTDNEVIDNVDIETGEERKKAPPQKGLPHWFIYVAYVIAFLAVTTSGSFVIMYGMEFGPEKSAQWLSSMTISFLQDVLLTQPIKVFLLATMFALLIKDPKKAEENSYADVNALANDEEWLHKNTEDLDPEMQKTLKMLINDKPPDEAKLEIARQLRMKEKQMKSIIREIAWYVIFLLVLLTISYGNRDLMTSQVTRYMQSTFEKAAYSGNLTYKKVHEIGDYWKWMNETFIPSLTPGTYYDGVTPYEKGFLADTPNAWLLGVARLRQLRIKKDTCEYKRAFEHIITECNDFYSMEDEDQGAYLPGWKGIPLVPRQNLSVTPAPTPSETPRVKGPWVFQSGEDLKTFPYWGYKATYSAGGYVQTFPKDANESLKITGNLSASGWLDRYTRAIFSEFAIYNANANLFCVVTLLFEQLPTGSLTPYPSILTLRLFRYVGGEMYFVLTCELVYILFCAFFVVREIRQFVKKGREHLKNPWSVLEIFVTLLSLCAVGLYFARLKFTKDALKDMDSDSAGFVSFHYTAFLDEWLKCIMGLIVFFSFLKLFRLLRFNRRMSLLQQVLKRCFSSLLSFMFMFALAFLAFALLACLVFGQAMEGFGTLFRSCASLMDTLLGKFTLKEMMGANRIIGPIFFYTYTVSMVFVLINMFLSIINDAFAEVRSDVEKQSNEFEIVDFMVHRLKENIGKSIGHAIHPVYKEPKSELEVNFDKIADNADNAMHFMRNIAFEDMRKTRWFQMDNCTDKKKNLMRLLMEVDWDYYEDELCDSIPVFERFLNQEKRMVEDMVYNKVTGTGEDDDSSAGSNSESDDSNDESNGSVSDDDRSSNDENGPETEDGTRLLTPTLGASRRPSSSNSHRGSVMLGVAESEPKRIRSPSLLVTDLEPTTAAEMNQQALKRESVSIDPHTVVSENELVQILQEVRRDVESRCATDAEIDSIIGDSLSPDGMNPLKFDSEPENIGSKKNNVKKRRKKKGDEKEIRKDAWGTTTDDKAEDNAPAGEPAEDKTEKKKKKKKEKKAKKQAKRERILSDSCTGDEEGDEEVAKPKKKAKDKAAIEGEEEVEPKKKKNKVPAADGTTEENIEVETNEGEGKKNKKKTKKQQEETAKKKKKQEETSEATQELNDVPQAEKKKKKKKKADKKPALDEDDGHSSVKSDDTKNEGKTKKKKEERKDNGRRSEGGERVLSQR</sequence>
<keyword evidence="16" id="KW-1185">Reference proteome</keyword>
<dbReference type="Proteomes" id="UP001163046">
    <property type="component" value="Unassembled WGS sequence"/>
</dbReference>
<feature type="transmembrane region" description="Helical" evidence="12">
    <location>
        <begin position="800"/>
        <end position="823"/>
    </location>
</feature>
<dbReference type="InterPro" id="IPR003915">
    <property type="entry name" value="PKD_2"/>
</dbReference>
<feature type="compositionally biased region" description="Acidic residues" evidence="11">
    <location>
        <begin position="1843"/>
        <end position="1854"/>
    </location>
</feature>
<feature type="transmembrane region" description="Helical" evidence="12">
    <location>
        <begin position="1248"/>
        <end position="1266"/>
    </location>
</feature>
<dbReference type="Pfam" id="PF01477">
    <property type="entry name" value="PLAT"/>
    <property type="match status" value="1"/>
</dbReference>
<feature type="compositionally biased region" description="Basic and acidic residues" evidence="11">
    <location>
        <begin position="1906"/>
        <end position="1929"/>
    </location>
</feature>
<evidence type="ECO:0000313" key="15">
    <source>
        <dbReference type="EMBL" id="KAJ7340283.1"/>
    </source>
</evidence>
<feature type="region of interest" description="Disordered" evidence="11">
    <location>
        <begin position="1557"/>
        <end position="1635"/>
    </location>
</feature>
<comment type="caution">
    <text evidence="10">Lacks conserved residue(s) required for the propagation of feature annotation.</text>
</comment>
<dbReference type="InterPro" id="IPR036392">
    <property type="entry name" value="PLAT/LH2_dom_sf"/>
</dbReference>
<dbReference type="InterPro" id="IPR042060">
    <property type="entry name" value="PLAT_polycystin1"/>
</dbReference>
<dbReference type="Pfam" id="PF08016">
    <property type="entry name" value="PKD_channel"/>
    <property type="match status" value="1"/>
</dbReference>
<protein>
    <recommendedName>
        <fullName evidence="17">Polycystic kidney disease protein 1-like 2</fullName>
    </recommendedName>
</protein>
<feature type="transmembrane region" description="Helical" evidence="12">
    <location>
        <begin position="489"/>
        <end position="507"/>
    </location>
</feature>
<comment type="similarity">
    <text evidence="2">Belongs to the polycystin family.</text>
</comment>
<feature type="domain" description="GAIN-B" evidence="14">
    <location>
        <begin position="312"/>
        <end position="474"/>
    </location>
</feature>
<dbReference type="PRINTS" id="PR01433">
    <property type="entry name" value="POLYCYSTIN2"/>
</dbReference>
<dbReference type="GO" id="GO:0016020">
    <property type="term" value="C:membrane"/>
    <property type="evidence" value="ECO:0007669"/>
    <property type="project" value="UniProtKB-SubCell"/>
</dbReference>
<keyword evidence="8" id="KW-0325">Glycoprotein</keyword>
<dbReference type="CDD" id="cd01752">
    <property type="entry name" value="PLAT_polycystin"/>
    <property type="match status" value="1"/>
</dbReference>
<evidence type="ECO:0000256" key="6">
    <source>
        <dbReference type="ARBA" id="ARBA00023136"/>
    </source>
</evidence>
<evidence type="ECO:0000256" key="3">
    <source>
        <dbReference type="ARBA" id="ARBA00022692"/>
    </source>
</evidence>
<feature type="transmembrane region" description="Helical" evidence="12">
    <location>
        <begin position="695"/>
        <end position="716"/>
    </location>
</feature>
<dbReference type="SMART" id="SM00308">
    <property type="entry name" value="LH2"/>
    <property type="match status" value="1"/>
</dbReference>
<keyword evidence="4" id="KW-0732">Signal</keyword>
<dbReference type="PANTHER" id="PTHR10877">
    <property type="entry name" value="POLYCYSTIN FAMILY MEMBER"/>
    <property type="match status" value="1"/>
</dbReference>
<evidence type="ECO:0000256" key="8">
    <source>
        <dbReference type="ARBA" id="ARBA00023180"/>
    </source>
</evidence>
<keyword evidence="7" id="KW-1015">Disulfide bond</keyword>
<feature type="compositionally biased region" description="Basic residues" evidence="11">
    <location>
        <begin position="1775"/>
        <end position="1790"/>
    </location>
</feature>
<name>A0A9X0CIT9_9CNID</name>
<gene>
    <name evidence="15" type="ORF">OS493_003016</name>
</gene>
<feature type="disulfide bond" evidence="9">
    <location>
        <begin position="1045"/>
        <end position="1058"/>
    </location>
</feature>
<reference evidence="15" key="1">
    <citation type="submission" date="2023-01" db="EMBL/GenBank/DDBJ databases">
        <title>Genome assembly of the deep-sea coral Lophelia pertusa.</title>
        <authorList>
            <person name="Herrera S."/>
            <person name="Cordes E."/>
        </authorList>
    </citation>
    <scope>NUCLEOTIDE SEQUENCE</scope>
    <source>
        <strain evidence="15">USNM1676648</strain>
        <tissue evidence="15">Polyp</tissue>
    </source>
</reference>
<dbReference type="Pfam" id="PF20519">
    <property type="entry name" value="Polycystin_dom"/>
    <property type="match status" value="1"/>
</dbReference>
<dbReference type="PROSITE" id="PS50221">
    <property type="entry name" value="GAIN_B"/>
    <property type="match status" value="1"/>
</dbReference>
<feature type="compositionally biased region" description="Basic and acidic residues" evidence="11">
    <location>
        <begin position="1740"/>
        <end position="1761"/>
    </location>
</feature>
<dbReference type="InterPro" id="IPR001024">
    <property type="entry name" value="PLAT/LH2_dom"/>
</dbReference>
<dbReference type="SMART" id="SM00303">
    <property type="entry name" value="GPS"/>
    <property type="match status" value="1"/>
</dbReference>
<evidence type="ECO:0000256" key="9">
    <source>
        <dbReference type="PIRSR" id="PIRSR603915-2"/>
    </source>
</evidence>
<evidence type="ECO:0000256" key="7">
    <source>
        <dbReference type="ARBA" id="ARBA00023157"/>
    </source>
</evidence>
<evidence type="ECO:0000256" key="11">
    <source>
        <dbReference type="SAM" id="MobiDB-lite"/>
    </source>
</evidence>
<dbReference type="Gene3D" id="2.60.220.50">
    <property type="match status" value="1"/>
</dbReference>
<dbReference type="InterPro" id="IPR046791">
    <property type="entry name" value="Polycystin_dom"/>
</dbReference>
<evidence type="ECO:0000256" key="2">
    <source>
        <dbReference type="ARBA" id="ARBA00007200"/>
    </source>
</evidence>
<dbReference type="Gene3D" id="1.10.287.70">
    <property type="match status" value="1"/>
</dbReference>
<feature type="domain" description="PLAT" evidence="13">
    <location>
        <begin position="532"/>
        <end position="649"/>
    </location>
</feature>
<proteinExistence type="inferred from homology"/>
<keyword evidence="6 12" id="KW-0472">Membrane</keyword>
<dbReference type="GO" id="GO:0050982">
    <property type="term" value="P:detection of mechanical stimulus"/>
    <property type="evidence" value="ECO:0007669"/>
    <property type="project" value="TreeGrafter"/>
</dbReference>
<dbReference type="InterPro" id="IPR046338">
    <property type="entry name" value="GAIN_dom_sf"/>
</dbReference>
<feature type="compositionally biased region" description="Basic and acidic residues" evidence="11">
    <location>
        <begin position="1936"/>
        <end position="1948"/>
    </location>
</feature>
<evidence type="ECO:0000259" key="13">
    <source>
        <dbReference type="PROSITE" id="PS50095"/>
    </source>
</evidence>
<comment type="caution">
    <text evidence="15">The sequence shown here is derived from an EMBL/GenBank/DDBJ whole genome shotgun (WGS) entry which is preliminary data.</text>
</comment>
<feature type="transmembrane region" description="Helical" evidence="12">
    <location>
        <begin position="1366"/>
        <end position="1386"/>
    </location>
</feature>
<evidence type="ECO:0000256" key="4">
    <source>
        <dbReference type="ARBA" id="ARBA00022729"/>
    </source>
</evidence>
<dbReference type="EMBL" id="MU827778">
    <property type="protein sequence ID" value="KAJ7340283.1"/>
    <property type="molecule type" value="Genomic_DNA"/>
</dbReference>
<feature type="transmembrane region" description="Helical" evidence="12">
    <location>
        <begin position="843"/>
        <end position="866"/>
    </location>
</feature>
<dbReference type="OrthoDB" id="6021456at2759"/>
<accession>A0A9X0CIT9</accession>
<comment type="subcellular location">
    <subcellularLocation>
        <location evidence="1">Membrane</location>
        <topology evidence="1">Multi-pass membrane protein</topology>
    </subcellularLocation>
</comment>
<dbReference type="FunFam" id="1.10.287.70:FF:000086">
    <property type="entry name" value="Polycystic kidney disease 2"/>
    <property type="match status" value="1"/>
</dbReference>
<dbReference type="InterPro" id="IPR057244">
    <property type="entry name" value="GAIN_B"/>
</dbReference>
<dbReference type="InterPro" id="IPR000203">
    <property type="entry name" value="GPS"/>
</dbReference>
<dbReference type="Gene3D" id="2.60.60.20">
    <property type="entry name" value="PLAT/LH2 domain"/>
    <property type="match status" value="1"/>
</dbReference>
<dbReference type="Pfam" id="PF01825">
    <property type="entry name" value="GPS"/>
    <property type="match status" value="1"/>
</dbReference>
<evidence type="ECO:0000256" key="12">
    <source>
        <dbReference type="SAM" id="Phobius"/>
    </source>
</evidence>
<feature type="transmembrane region" description="Helical" evidence="12">
    <location>
        <begin position="1209"/>
        <end position="1228"/>
    </location>
</feature>
<dbReference type="InterPro" id="IPR051223">
    <property type="entry name" value="Polycystin"/>
</dbReference>
<organism evidence="15 16">
    <name type="scientific">Desmophyllum pertusum</name>
    <dbReference type="NCBI Taxonomy" id="174260"/>
    <lineage>
        <taxon>Eukaryota</taxon>
        <taxon>Metazoa</taxon>
        <taxon>Cnidaria</taxon>
        <taxon>Anthozoa</taxon>
        <taxon>Hexacorallia</taxon>
        <taxon>Scleractinia</taxon>
        <taxon>Caryophylliina</taxon>
        <taxon>Caryophylliidae</taxon>
        <taxon>Desmophyllum</taxon>
    </lineage>
</organism>
<evidence type="ECO:0000313" key="16">
    <source>
        <dbReference type="Proteomes" id="UP001163046"/>
    </source>
</evidence>
<dbReference type="PROSITE" id="PS50095">
    <property type="entry name" value="PLAT"/>
    <property type="match status" value="1"/>
</dbReference>
<dbReference type="InterPro" id="IPR013122">
    <property type="entry name" value="PKD1_2_channel"/>
</dbReference>
<dbReference type="FunFam" id="2.60.60.20:FF:000016">
    <property type="entry name" value="Polycystin family receptor for egg jelly"/>
    <property type="match status" value="1"/>
</dbReference>
<dbReference type="SUPFAM" id="SSF49723">
    <property type="entry name" value="Lipase/lipooxygenase domain (PLAT/LH2 domain)"/>
    <property type="match status" value="1"/>
</dbReference>
<evidence type="ECO:0000256" key="10">
    <source>
        <dbReference type="PROSITE-ProRule" id="PRU00152"/>
    </source>
</evidence>
<evidence type="ECO:0000256" key="1">
    <source>
        <dbReference type="ARBA" id="ARBA00004141"/>
    </source>
</evidence>
<keyword evidence="3 12" id="KW-0812">Transmembrane</keyword>